<dbReference type="PANTHER" id="PTHR33508:SF1">
    <property type="entry name" value="UPF0056 MEMBRANE PROTEIN YHCE"/>
    <property type="match status" value="1"/>
</dbReference>
<gene>
    <name evidence="8" type="ORF">BTO08_15035</name>
</gene>
<keyword evidence="4 7" id="KW-0812">Transmembrane</keyword>
<dbReference type="Proteomes" id="UP000238730">
    <property type="component" value="Unassembled WGS sequence"/>
</dbReference>
<dbReference type="AlphaFoldDB" id="A0A2S7VHG6"/>
<reference evidence="8 9" key="1">
    <citation type="submission" date="2016-12" db="EMBL/GenBank/DDBJ databases">
        <title>Diversity of luminous bacteria.</title>
        <authorList>
            <person name="Yoshizawa S."/>
            <person name="Kogure K."/>
        </authorList>
    </citation>
    <scope>NUCLEOTIDE SEQUENCE [LARGE SCALE GENOMIC DNA]</scope>
    <source>
        <strain evidence="8 9">LC1-200</strain>
    </source>
</reference>
<name>A0A2S7VHG6_PHOAN</name>
<evidence type="ECO:0000256" key="4">
    <source>
        <dbReference type="ARBA" id="ARBA00022692"/>
    </source>
</evidence>
<proteinExistence type="inferred from homology"/>
<evidence type="ECO:0000256" key="7">
    <source>
        <dbReference type="RuleBase" id="RU362048"/>
    </source>
</evidence>
<sequence length="200" mass="21843">MLLDSYIYSFIKLVVILNPITMYAIFITYTRSINKKEVQDIAVKTTLSVVLTFLITTWFGIEIFNILGINLASLQIAGGLSLLISSLRGLNQDADTNLVTDSNIAIVPLSIPIIAGPASLSVLMSLSNDKFSSHNFLNKISISAASITLTLLLGTLFYFSKSIESLIGEITINIISRLSHLILACISVGLIYSGFSYYIH</sequence>
<comment type="caution">
    <text evidence="8">The sequence shown here is derived from an EMBL/GenBank/DDBJ whole genome shotgun (WGS) entry which is preliminary data.</text>
</comment>
<feature type="transmembrane region" description="Helical" evidence="7">
    <location>
        <begin position="41"/>
        <end position="61"/>
    </location>
</feature>
<evidence type="ECO:0000256" key="2">
    <source>
        <dbReference type="ARBA" id="ARBA00009784"/>
    </source>
</evidence>
<evidence type="ECO:0000256" key="6">
    <source>
        <dbReference type="ARBA" id="ARBA00023136"/>
    </source>
</evidence>
<feature type="transmembrane region" description="Helical" evidence="7">
    <location>
        <begin position="180"/>
        <end position="199"/>
    </location>
</feature>
<evidence type="ECO:0000313" key="9">
    <source>
        <dbReference type="Proteomes" id="UP000238730"/>
    </source>
</evidence>
<feature type="transmembrane region" description="Helical" evidence="7">
    <location>
        <begin position="102"/>
        <end position="120"/>
    </location>
</feature>
<evidence type="ECO:0000256" key="1">
    <source>
        <dbReference type="ARBA" id="ARBA00004651"/>
    </source>
</evidence>
<keyword evidence="5 7" id="KW-1133">Transmembrane helix</keyword>
<protein>
    <recommendedName>
        <fullName evidence="7">UPF0056 membrane protein</fullName>
    </recommendedName>
</protein>
<dbReference type="NCBIfam" id="TIGR00427">
    <property type="entry name" value="NAAT family transporter"/>
    <property type="match status" value="1"/>
</dbReference>
<keyword evidence="6 7" id="KW-0472">Membrane</keyword>
<feature type="transmembrane region" description="Helical" evidence="7">
    <location>
        <begin position="140"/>
        <end position="159"/>
    </location>
</feature>
<dbReference type="EMBL" id="MSCJ01000003">
    <property type="protein sequence ID" value="PQJ61614.1"/>
    <property type="molecule type" value="Genomic_DNA"/>
</dbReference>
<comment type="caution">
    <text evidence="7">Lacks conserved residue(s) required for the propagation of feature annotation.</text>
</comment>
<evidence type="ECO:0000256" key="5">
    <source>
        <dbReference type="ARBA" id="ARBA00022989"/>
    </source>
</evidence>
<comment type="subcellular location">
    <subcellularLocation>
        <location evidence="1 7">Cell membrane</location>
        <topology evidence="1 7">Multi-pass membrane protein</topology>
    </subcellularLocation>
</comment>
<dbReference type="OrthoDB" id="21094at2"/>
<evidence type="ECO:0000256" key="3">
    <source>
        <dbReference type="ARBA" id="ARBA00022475"/>
    </source>
</evidence>
<accession>A0A2S7VHG6</accession>
<keyword evidence="3" id="KW-1003">Cell membrane</keyword>
<organism evidence="8 9">
    <name type="scientific">Photobacterium angustum</name>
    <dbReference type="NCBI Taxonomy" id="661"/>
    <lineage>
        <taxon>Bacteria</taxon>
        <taxon>Pseudomonadati</taxon>
        <taxon>Pseudomonadota</taxon>
        <taxon>Gammaproteobacteria</taxon>
        <taxon>Vibrionales</taxon>
        <taxon>Vibrionaceae</taxon>
        <taxon>Photobacterium</taxon>
    </lineage>
</organism>
<evidence type="ECO:0000313" key="8">
    <source>
        <dbReference type="EMBL" id="PQJ61614.1"/>
    </source>
</evidence>
<comment type="similarity">
    <text evidence="2 7">Belongs to the UPF0056 (MarC) family.</text>
</comment>
<dbReference type="PANTHER" id="PTHR33508">
    <property type="entry name" value="UPF0056 MEMBRANE PROTEIN YHCE"/>
    <property type="match status" value="1"/>
</dbReference>
<dbReference type="RefSeq" id="WP_105061511.1">
    <property type="nucleotide sequence ID" value="NZ_MSCJ01000003.1"/>
</dbReference>
<dbReference type="InterPro" id="IPR002771">
    <property type="entry name" value="Multi_antbiot-R_MarC"/>
</dbReference>
<dbReference type="Pfam" id="PF01914">
    <property type="entry name" value="MarC"/>
    <property type="match status" value="1"/>
</dbReference>
<feature type="transmembrane region" description="Helical" evidence="7">
    <location>
        <begin position="6"/>
        <end position="29"/>
    </location>
</feature>
<dbReference type="GO" id="GO:0005886">
    <property type="term" value="C:plasma membrane"/>
    <property type="evidence" value="ECO:0007669"/>
    <property type="project" value="UniProtKB-SubCell"/>
</dbReference>